<keyword evidence="5" id="KW-0067">ATP-binding</keyword>
<evidence type="ECO:0000256" key="2">
    <source>
        <dbReference type="ARBA" id="ARBA00022679"/>
    </source>
</evidence>
<accession>A0A0M4JSK7</accession>
<dbReference type="InterPro" id="IPR006083">
    <property type="entry name" value="PRK/URK"/>
</dbReference>
<keyword evidence="5" id="KW-0963">Cytoplasm</keyword>
<feature type="domain" description="Phosphoribulokinase/uridine kinase" evidence="6">
    <location>
        <begin position="6"/>
        <end position="192"/>
    </location>
</feature>
<dbReference type="KEGG" id="scj:SCANT_v1c04770"/>
<dbReference type="InterPro" id="IPR027417">
    <property type="entry name" value="P-loop_NTPase"/>
</dbReference>
<keyword evidence="2 5" id="KW-0808">Transferase</keyword>
<dbReference type="Proteomes" id="UP000063919">
    <property type="component" value="Chromosome"/>
</dbReference>
<dbReference type="PATRIC" id="fig|362837.3.peg.488"/>
<name>A0A0M4JSK7_9MOLU</name>
<dbReference type="NCBIfam" id="TIGR00235">
    <property type="entry name" value="udk"/>
    <property type="match status" value="1"/>
</dbReference>
<dbReference type="UniPathway" id="UPA00574">
    <property type="reaction ID" value="UER00637"/>
</dbReference>
<comment type="catalytic activity">
    <reaction evidence="5">
        <text>uridine + ATP = UMP + ADP + H(+)</text>
        <dbReference type="Rhea" id="RHEA:16825"/>
        <dbReference type="ChEBI" id="CHEBI:15378"/>
        <dbReference type="ChEBI" id="CHEBI:16704"/>
        <dbReference type="ChEBI" id="CHEBI:30616"/>
        <dbReference type="ChEBI" id="CHEBI:57865"/>
        <dbReference type="ChEBI" id="CHEBI:456216"/>
        <dbReference type="EC" id="2.7.1.48"/>
    </reaction>
</comment>
<dbReference type="GO" id="GO:0043771">
    <property type="term" value="F:cytidine kinase activity"/>
    <property type="evidence" value="ECO:0007669"/>
    <property type="project" value="RHEA"/>
</dbReference>
<dbReference type="PANTHER" id="PTHR10285">
    <property type="entry name" value="URIDINE KINASE"/>
    <property type="match status" value="1"/>
</dbReference>
<dbReference type="AlphaFoldDB" id="A0A0M4JSK7"/>
<dbReference type="SUPFAM" id="SSF52540">
    <property type="entry name" value="P-loop containing nucleoside triphosphate hydrolases"/>
    <property type="match status" value="1"/>
</dbReference>
<dbReference type="CDD" id="cd02023">
    <property type="entry name" value="UMPK"/>
    <property type="match status" value="1"/>
</dbReference>
<gene>
    <name evidence="7" type="primary">udk</name>
    <name evidence="7" type="ORF">SCANT_v1c04770</name>
</gene>
<organism evidence="7 8">
    <name type="scientific">Spiroplasma cantharicola</name>
    <dbReference type="NCBI Taxonomy" id="362837"/>
    <lineage>
        <taxon>Bacteria</taxon>
        <taxon>Bacillati</taxon>
        <taxon>Mycoplasmatota</taxon>
        <taxon>Mollicutes</taxon>
        <taxon>Entomoplasmatales</taxon>
        <taxon>Spiroplasmataceae</taxon>
        <taxon>Spiroplasma</taxon>
    </lineage>
</organism>
<dbReference type="Pfam" id="PF00485">
    <property type="entry name" value="PRK"/>
    <property type="match status" value="1"/>
</dbReference>
<dbReference type="EMBL" id="CP012622">
    <property type="protein sequence ID" value="ALD66383.1"/>
    <property type="molecule type" value="Genomic_DNA"/>
</dbReference>
<dbReference type="GO" id="GO:0044211">
    <property type="term" value="P:CTP salvage"/>
    <property type="evidence" value="ECO:0007669"/>
    <property type="project" value="UniProtKB-UniPathway"/>
</dbReference>
<dbReference type="GO" id="GO:0005524">
    <property type="term" value="F:ATP binding"/>
    <property type="evidence" value="ECO:0007669"/>
    <property type="project" value="UniProtKB-KW"/>
</dbReference>
<comment type="pathway">
    <text evidence="1 5">Pyrimidine metabolism; UMP biosynthesis via salvage pathway; UMP from uridine: step 1/1.</text>
</comment>
<evidence type="ECO:0000256" key="3">
    <source>
        <dbReference type="ARBA" id="ARBA00022741"/>
    </source>
</evidence>
<dbReference type="OrthoDB" id="9777642at2"/>
<dbReference type="RefSeq" id="WP_053946144.1">
    <property type="nucleotide sequence ID" value="NZ_CP012622.1"/>
</dbReference>
<comment type="catalytic activity">
    <reaction evidence="5">
        <text>cytidine + ATP = CMP + ADP + H(+)</text>
        <dbReference type="Rhea" id="RHEA:24674"/>
        <dbReference type="ChEBI" id="CHEBI:15378"/>
        <dbReference type="ChEBI" id="CHEBI:17562"/>
        <dbReference type="ChEBI" id="CHEBI:30616"/>
        <dbReference type="ChEBI" id="CHEBI:60377"/>
        <dbReference type="ChEBI" id="CHEBI:456216"/>
        <dbReference type="EC" id="2.7.1.48"/>
    </reaction>
</comment>
<dbReference type="STRING" id="362837.SCANT_v1c04770"/>
<dbReference type="GO" id="GO:0044206">
    <property type="term" value="P:UMP salvage"/>
    <property type="evidence" value="ECO:0007669"/>
    <property type="project" value="UniProtKB-UniPathway"/>
</dbReference>
<comment type="subcellular location">
    <subcellularLocation>
        <location evidence="5">Cytoplasm</location>
    </subcellularLocation>
</comment>
<dbReference type="NCBIfam" id="NF004018">
    <property type="entry name" value="PRK05480.1"/>
    <property type="match status" value="1"/>
</dbReference>
<evidence type="ECO:0000313" key="7">
    <source>
        <dbReference type="EMBL" id="ALD66383.1"/>
    </source>
</evidence>
<dbReference type="GO" id="GO:0004849">
    <property type="term" value="F:uridine kinase activity"/>
    <property type="evidence" value="ECO:0007669"/>
    <property type="project" value="UniProtKB-EC"/>
</dbReference>
<evidence type="ECO:0000256" key="4">
    <source>
        <dbReference type="ARBA" id="ARBA00022777"/>
    </source>
</evidence>
<evidence type="ECO:0000313" key="8">
    <source>
        <dbReference type="Proteomes" id="UP000063919"/>
    </source>
</evidence>
<keyword evidence="8" id="KW-1185">Reference proteome</keyword>
<dbReference type="InterPro" id="IPR000764">
    <property type="entry name" value="Uridine_kinase-like"/>
</dbReference>
<keyword evidence="3 5" id="KW-0547">Nucleotide-binding</keyword>
<dbReference type="EC" id="2.7.1.48" evidence="5"/>
<proteinExistence type="inferred from homology"/>
<sequence length="207" mass="23735">MKKVTIIIVAGGSASGKTTVAQTIANEIFMNKPVTHLSMDSYYKDFSDLTFEEKQLVNFDHPSSLDIELLCQHLDDLKEFKAIETPVYDFKTHSQSGETIKVEPSNVVILDGILALHIEEIRKRGDIKIFIRTDDDIRFIRRLMRDVNERGRKLEDITNQYLNTVRPMYKFFVEPSIDHADLIIPYYEGNNIAIDLVAAKISSLLKK</sequence>
<comment type="similarity">
    <text evidence="5">Belongs to the uridine kinase family.</text>
</comment>
<evidence type="ECO:0000256" key="1">
    <source>
        <dbReference type="ARBA" id="ARBA00004690"/>
    </source>
</evidence>
<dbReference type="UniPathway" id="UPA00579">
    <property type="reaction ID" value="UER00640"/>
</dbReference>
<dbReference type="Gene3D" id="3.40.50.300">
    <property type="entry name" value="P-loop containing nucleotide triphosphate hydrolases"/>
    <property type="match status" value="1"/>
</dbReference>
<keyword evidence="4 5" id="KW-0418">Kinase</keyword>
<protein>
    <recommendedName>
        <fullName evidence="5">Uridine kinase</fullName>
        <ecNumber evidence="5">2.7.1.48</ecNumber>
    </recommendedName>
</protein>
<reference evidence="7 8" key="1">
    <citation type="journal article" date="2015" name="Genome Announc.">
        <title>Complete Genome Sequence of Spiroplasma cantharicola CC-1T (DSM 21588), a Bacterium Isolated from Soldier Beetle (Cantharis carolinus).</title>
        <authorList>
            <person name="Lo W.S."/>
            <person name="Liu P.Y."/>
            <person name="Kuo C.H."/>
        </authorList>
    </citation>
    <scope>NUCLEOTIDE SEQUENCE [LARGE SCALE GENOMIC DNA]</scope>
    <source>
        <strain evidence="7 8">CC-1</strain>
    </source>
</reference>
<dbReference type="PRINTS" id="PR00988">
    <property type="entry name" value="URIDINKINASE"/>
</dbReference>
<evidence type="ECO:0000256" key="5">
    <source>
        <dbReference type="RuleBase" id="RU003825"/>
    </source>
</evidence>
<comment type="pathway">
    <text evidence="5">Pyrimidine metabolism; CTP biosynthesis via salvage pathway; CTP from cytidine: step 1/3.</text>
</comment>
<dbReference type="GO" id="GO:0005737">
    <property type="term" value="C:cytoplasm"/>
    <property type="evidence" value="ECO:0007669"/>
    <property type="project" value="UniProtKB-SubCell"/>
</dbReference>
<evidence type="ECO:0000259" key="6">
    <source>
        <dbReference type="Pfam" id="PF00485"/>
    </source>
</evidence>